<feature type="non-terminal residue" evidence="2">
    <location>
        <position position="1"/>
    </location>
</feature>
<keyword evidence="1" id="KW-1133">Transmembrane helix</keyword>
<dbReference type="RefSeq" id="WP_208726798.1">
    <property type="nucleotide sequence ID" value="NZ_RAVZ01000814.1"/>
</dbReference>
<dbReference type="InterPro" id="IPR027417">
    <property type="entry name" value="P-loop_NTPase"/>
</dbReference>
<gene>
    <name evidence="2" type="ORF">D7V88_42285</name>
</gene>
<evidence type="ECO:0000313" key="3">
    <source>
        <dbReference type="Proteomes" id="UP000268094"/>
    </source>
</evidence>
<protein>
    <submittedName>
        <fullName evidence="2">Uncharacterized protein</fullName>
    </submittedName>
</protein>
<proteinExistence type="predicted"/>
<dbReference type="Proteomes" id="UP000268094">
    <property type="component" value="Unassembled WGS sequence"/>
</dbReference>
<evidence type="ECO:0000313" key="2">
    <source>
        <dbReference type="EMBL" id="RKG63805.1"/>
    </source>
</evidence>
<reference evidence="3" key="1">
    <citation type="submission" date="2018-09" db="EMBL/GenBank/DDBJ databases">
        <authorList>
            <person name="Livingstone P.G."/>
            <person name="Whitworth D.E."/>
        </authorList>
    </citation>
    <scope>NUCLEOTIDE SEQUENCE [LARGE SCALE GENOMIC DNA]</scope>
    <source>
        <strain evidence="3">CA054A</strain>
    </source>
</reference>
<organism evidence="2 3">
    <name type="scientific">Corallococcus terminator</name>
    <dbReference type="NCBI Taxonomy" id="2316733"/>
    <lineage>
        <taxon>Bacteria</taxon>
        <taxon>Pseudomonadati</taxon>
        <taxon>Myxococcota</taxon>
        <taxon>Myxococcia</taxon>
        <taxon>Myxococcales</taxon>
        <taxon>Cystobacterineae</taxon>
        <taxon>Myxococcaceae</taxon>
        <taxon>Corallococcus</taxon>
    </lineage>
</organism>
<name>A0A3A8GYX5_9BACT</name>
<keyword evidence="3" id="KW-1185">Reference proteome</keyword>
<sequence length="149" mass="16483">TLSHVELASVLFVLALTAVLLLYRAFLLGWFNHVVPFLTGIQLTPDTSSLPSHAYDITEAIRRRPPQHKFVGMTPVARRFRPLSWEPVYLSEQDQSMHRHVMGQTGSGKTLSVIWPSVFQDLLDGKGVIAISAKGSDEEISTIKGLCAV</sequence>
<keyword evidence="1" id="KW-0812">Transmembrane</keyword>
<dbReference type="EMBL" id="RAVZ01000814">
    <property type="protein sequence ID" value="RKG63805.1"/>
    <property type="molecule type" value="Genomic_DNA"/>
</dbReference>
<comment type="caution">
    <text evidence="2">The sequence shown here is derived from an EMBL/GenBank/DDBJ whole genome shotgun (WGS) entry which is preliminary data.</text>
</comment>
<keyword evidence="1" id="KW-0472">Membrane</keyword>
<dbReference type="Gene3D" id="3.40.50.300">
    <property type="entry name" value="P-loop containing nucleotide triphosphate hydrolases"/>
    <property type="match status" value="1"/>
</dbReference>
<dbReference type="AlphaFoldDB" id="A0A3A8GYX5"/>
<accession>A0A3A8GYX5</accession>
<evidence type="ECO:0000256" key="1">
    <source>
        <dbReference type="SAM" id="Phobius"/>
    </source>
</evidence>
<feature type="transmembrane region" description="Helical" evidence="1">
    <location>
        <begin position="7"/>
        <end position="31"/>
    </location>
</feature>
<feature type="non-terminal residue" evidence="2">
    <location>
        <position position="149"/>
    </location>
</feature>